<evidence type="ECO:0000313" key="1">
    <source>
        <dbReference type="EMBL" id="TDV49750.1"/>
    </source>
</evidence>
<dbReference type="InterPro" id="IPR022536">
    <property type="entry name" value="EspC"/>
</dbReference>
<comment type="caution">
    <text evidence="1">The sequence shown here is derived from an EMBL/GenBank/DDBJ whole genome shotgun (WGS) entry which is preliminary data.</text>
</comment>
<organism evidence="1 2">
    <name type="scientific">Actinophytocola oryzae</name>
    <dbReference type="NCBI Taxonomy" id="502181"/>
    <lineage>
        <taxon>Bacteria</taxon>
        <taxon>Bacillati</taxon>
        <taxon>Actinomycetota</taxon>
        <taxon>Actinomycetes</taxon>
        <taxon>Pseudonocardiales</taxon>
        <taxon>Pseudonocardiaceae</taxon>
    </lineage>
</organism>
<protein>
    <submittedName>
        <fullName evidence="1">Excreted virulence factor EspC (Type VII ESX diderm)</fullName>
    </submittedName>
</protein>
<dbReference type="AlphaFoldDB" id="A0A4R7VJW6"/>
<dbReference type="Pfam" id="PF10824">
    <property type="entry name" value="T7SS_ESX_EspC"/>
    <property type="match status" value="1"/>
</dbReference>
<evidence type="ECO:0000313" key="2">
    <source>
        <dbReference type="Proteomes" id="UP000294927"/>
    </source>
</evidence>
<gene>
    <name evidence="1" type="ORF">CLV71_10789</name>
</gene>
<dbReference type="Proteomes" id="UP000294927">
    <property type="component" value="Unassembled WGS sequence"/>
</dbReference>
<proteinExistence type="predicted"/>
<dbReference type="RefSeq" id="WP_166664181.1">
    <property type="nucleotide sequence ID" value="NZ_SOCP01000007.1"/>
</dbReference>
<name>A0A4R7VJW6_9PSEU</name>
<reference evidence="1 2" key="1">
    <citation type="submission" date="2019-03" db="EMBL/GenBank/DDBJ databases">
        <title>Genomic Encyclopedia of Archaeal and Bacterial Type Strains, Phase II (KMG-II): from individual species to whole genera.</title>
        <authorList>
            <person name="Goeker M."/>
        </authorList>
    </citation>
    <scope>NUCLEOTIDE SEQUENCE [LARGE SCALE GENOMIC DNA]</scope>
    <source>
        <strain evidence="1 2">DSM 45499</strain>
    </source>
</reference>
<sequence>MADEFEVSVDGLREHAATVGSLAGEVSAVGTAAQVAVGGDSFGSIAQFFAQSIMSTSDEMRAAIGTSAQSVMDVQSGLTATANAYQQTEEHHAQVFRVADGSATVAAAATGEVGQRDKAIAVLERISREHPVSVATVAVRQVKWFRGWVGNVLASRIGDHYEKDIPDLLAREPTDANIRAVADRETAFWNSEKDGNWLGAAVSADRRYNMLVDARTDWLNEMPPAQRDQVARQLGVRLGD</sequence>
<keyword evidence="2" id="KW-1185">Reference proteome</keyword>
<dbReference type="EMBL" id="SOCP01000007">
    <property type="protein sequence ID" value="TDV49750.1"/>
    <property type="molecule type" value="Genomic_DNA"/>
</dbReference>
<accession>A0A4R7VJW6</accession>
<dbReference type="GO" id="GO:0009306">
    <property type="term" value="P:protein secretion"/>
    <property type="evidence" value="ECO:0007669"/>
    <property type="project" value="InterPro"/>
</dbReference>